<keyword evidence="3" id="KW-1185">Reference proteome</keyword>
<evidence type="ECO:0000256" key="1">
    <source>
        <dbReference type="SAM" id="Coils"/>
    </source>
</evidence>
<accession>A0A2S5T8Y5</accession>
<sequence length="82" mass="8759">MDYPDDSGLPSGLPAPSALRILAAHLAAQLPTEEALSLVKRKEYPLIHELAGYHEAVDAINAIAEQLEEAAREAQKAQGLSL</sequence>
<organism evidence="2 3">
    <name type="scientific">Caldimonas thermodepolymerans</name>
    <dbReference type="NCBI Taxonomy" id="215580"/>
    <lineage>
        <taxon>Bacteria</taxon>
        <taxon>Pseudomonadati</taxon>
        <taxon>Pseudomonadota</taxon>
        <taxon>Betaproteobacteria</taxon>
        <taxon>Burkholderiales</taxon>
        <taxon>Sphaerotilaceae</taxon>
        <taxon>Caldimonas</taxon>
    </lineage>
</organism>
<dbReference type="EMBL" id="PSNY01000001">
    <property type="protein sequence ID" value="PPE71470.1"/>
    <property type="molecule type" value="Genomic_DNA"/>
</dbReference>
<evidence type="ECO:0000313" key="2">
    <source>
        <dbReference type="EMBL" id="PPE71470.1"/>
    </source>
</evidence>
<evidence type="ECO:0000313" key="3">
    <source>
        <dbReference type="Proteomes" id="UP000239406"/>
    </source>
</evidence>
<proteinExistence type="predicted"/>
<dbReference type="Proteomes" id="UP000239406">
    <property type="component" value="Unassembled WGS sequence"/>
</dbReference>
<name>A0A2S5T8Y5_9BURK</name>
<feature type="coiled-coil region" evidence="1">
    <location>
        <begin position="53"/>
        <end position="80"/>
    </location>
</feature>
<gene>
    <name evidence="2" type="ORF">C1702_00250</name>
</gene>
<keyword evidence="1" id="KW-0175">Coiled coil</keyword>
<reference evidence="2 3" key="1">
    <citation type="submission" date="2018-02" db="EMBL/GenBank/DDBJ databases">
        <title>Reclassifiation of [Polyangium] brachysporum DSM 7029 as Guopingzhaonella breviflexa gen. nov., sp. nov., a member of the family Comamonadaceae.</title>
        <authorList>
            <person name="Tang B."/>
        </authorList>
    </citation>
    <scope>NUCLEOTIDE SEQUENCE [LARGE SCALE GENOMIC DNA]</scope>
    <source>
        <strain evidence="2 3">DSM 15344</strain>
    </source>
</reference>
<dbReference type="RefSeq" id="WP_104355663.1">
    <property type="nucleotide sequence ID" value="NZ_CP064338.1"/>
</dbReference>
<protein>
    <submittedName>
        <fullName evidence="2">Uncharacterized protein</fullName>
    </submittedName>
</protein>
<comment type="caution">
    <text evidence="2">The sequence shown here is derived from an EMBL/GenBank/DDBJ whole genome shotgun (WGS) entry which is preliminary data.</text>
</comment>
<dbReference type="AlphaFoldDB" id="A0A2S5T8Y5"/>